<proteinExistence type="predicted"/>
<reference evidence="3 4" key="1">
    <citation type="journal article" date="2019" name="ACS Chem. Biol.">
        <title>Identification and Mobilization of a Cryptic Antibiotic Biosynthesis Gene Locus from a Human-Pathogenic Nocardia Isolate.</title>
        <authorList>
            <person name="Herisse M."/>
            <person name="Ishida K."/>
            <person name="Porter J.L."/>
            <person name="Howden B."/>
            <person name="Hertweck C."/>
            <person name="Stinear T.P."/>
            <person name="Pidot S.J."/>
        </authorList>
    </citation>
    <scope>NUCLEOTIDE SEQUENCE [LARGE SCALE GENOMIC DNA]</scope>
    <source>
        <strain evidence="3 4">AUSMDU00024985</strain>
    </source>
</reference>
<organism evidence="3 4">
    <name type="scientific">Nocardia brasiliensis</name>
    <dbReference type="NCBI Taxonomy" id="37326"/>
    <lineage>
        <taxon>Bacteria</taxon>
        <taxon>Bacillati</taxon>
        <taxon>Actinomycetota</taxon>
        <taxon>Actinomycetes</taxon>
        <taxon>Mycobacteriales</taxon>
        <taxon>Nocardiaceae</taxon>
        <taxon>Nocardia</taxon>
    </lineage>
</organism>
<feature type="domain" description="H repeat-associated protein N-terminal" evidence="2">
    <location>
        <begin position="73"/>
        <end position="159"/>
    </location>
</feature>
<evidence type="ECO:0000256" key="1">
    <source>
        <dbReference type="SAM" id="Phobius"/>
    </source>
</evidence>
<name>A0A6G9XJW9_NOCBR</name>
<evidence type="ECO:0000313" key="3">
    <source>
        <dbReference type="EMBL" id="QIS01199.1"/>
    </source>
</evidence>
<dbReference type="AlphaFoldDB" id="A0A6G9XJW9"/>
<dbReference type="InterPro" id="IPR032806">
    <property type="entry name" value="YbfD_N"/>
</dbReference>
<feature type="transmembrane region" description="Helical" evidence="1">
    <location>
        <begin position="156"/>
        <end position="179"/>
    </location>
</feature>
<gene>
    <name evidence="3" type="ORF">F5X71_01710</name>
</gene>
<keyword evidence="1" id="KW-0472">Membrane</keyword>
<dbReference type="Proteomes" id="UP000501705">
    <property type="component" value="Chromosome"/>
</dbReference>
<keyword evidence="1" id="KW-0812">Transmembrane</keyword>
<dbReference type="Pfam" id="PF13808">
    <property type="entry name" value="DDE_Tnp_1_assoc"/>
    <property type="match status" value="1"/>
</dbReference>
<accession>A0A6G9XJW9</accession>
<sequence>MTCGDSTQATRRSECERAQALSDIDEGSYTRIVPGVPAPAGTVSPTSLIPDTLDRHVTETPLPAATLDSGLLNVLRTVPDPRDPRGLRYPMAMLPAMAILATAAGMRGFTGYASWARNASPEVLAALGLAKRYRPRDKTFRRGFALLDPADLDRCLGAYFTVAALATAATSLVAVAVAVDGKTLRLAKRMGAAAVRLVAPRRLLRGPHRRHAAGHGSHS</sequence>
<evidence type="ECO:0000313" key="4">
    <source>
        <dbReference type="Proteomes" id="UP000501705"/>
    </source>
</evidence>
<keyword evidence="1" id="KW-1133">Transmembrane helix</keyword>
<dbReference type="EMBL" id="CP046171">
    <property type="protein sequence ID" value="QIS01199.1"/>
    <property type="molecule type" value="Genomic_DNA"/>
</dbReference>
<evidence type="ECO:0000259" key="2">
    <source>
        <dbReference type="Pfam" id="PF13808"/>
    </source>
</evidence>
<protein>
    <recommendedName>
        <fullName evidence="2">H repeat-associated protein N-terminal domain-containing protein</fullName>
    </recommendedName>
</protein>
<feature type="transmembrane region" description="Helical" evidence="1">
    <location>
        <begin position="92"/>
        <end position="115"/>
    </location>
</feature>